<evidence type="ECO:0000313" key="1">
    <source>
        <dbReference type="EMBL" id="MDA0176543.1"/>
    </source>
</evidence>
<evidence type="ECO:0000313" key="2">
    <source>
        <dbReference type="Proteomes" id="UP001149142"/>
    </source>
</evidence>
<dbReference type="EMBL" id="JAPFGC010000002">
    <property type="protein sequence ID" value="MDA0176543.1"/>
    <property type="molecule type" value="Genomic_DNA"/>
</dbReference>
<accession>A0ABT4RXJ5</accession>
<gene>
    <name evidence="1" type="ORF">OOZ35_03460</name>
</gene>
<protein>
    <submittedName>
        <fullName evidence="1">Uncharacterized protein</fullName>
    </submittedName>
</protein>
<organism evidence="1 2">
    <name type="scientific">Mesoflavibacter profundi</name>
    <dbReference type="NCBI Taxonomy" id="2708110"/>
    <lineage>
        <taxon>Bacteria</taxon>
        <taxon>Pseudomonadati</taxon>
        <taxon>Bacteroidota</taxon>
        <taxon>Flavobacteriia</taxon>
        <taxon>Flavobacteriales</taxon>
        <taxon>Flavobacteriaceae</taxon>
        <taxon>Mesoflavibacter</taxon>
    </lineage>
</organism>
<keyword evidence="2" id="KW-1185">Reference proteome</keyword>
<comment type="caution">
    <text evidence="1">The sequence shown here is derived from an EMBL/GenBank/DDBJ whole genome shotgun (WGS) entry which is preliminary data.</text>
</comment>
<name>A0ABT4RXJ5_9FLAO</name>
<sequence>MKLFLINAMVTVSLLPLAFSLNSGKKPNNDKKITICHVPPGNPGNMHKITISYNALQTHLDHGDFICAGHDQ</sequence>
<reference evidence="1" key="1">
    <citation type="submission" date="2022-11" db="EMBL/GenBank/DDBJ databases">
        <title>Refractory cell wall polysaccharides provide important carbon source for microbial heterotrophs in the hadal ocean.</title>
        <authorList>
            <person name="Zhu X."/>
        </authorList>
    </citation>
    <scope>NUCLEOTIDE SEQUENCE</scope>
    <source>
        <strain evidence="1">MTRN7</strain>
    </source>
</reference>
<dbReference type="Proteomes" id="UP001149142">
    <property type="component" value="Unassembled WGS sequence"/>
</dbReference>
<dbReference type="RefSeq" id="WP_106688654.1">
    <property type="nucleotide sequence ID" value="NZ_CP061703.1"/>
</dbReference>
<proteinExistence type="predicted"/>